<dbReference type="EMBL" id="PZQS01000010">
    <property type="protein sequence ID" value="PVD23231.1"/>
    <property type="molecule type" value="Genomic_DNA"/>
</dbReference>
<dbReference type="STRING" id="400727.A0A2T7NPY4"/>
<organism evidence="9 10">
    <name type="scientific">Pomacea canaliculata</name>
    <name type="common">Golden apple snail</name>
    <dbReference type="NCBI Taxonomy" id="400727"/>
    <lineage>
        <taxon>Eukaryota</taxon>
        <taxon>Metazoa</taxon>
        <taxon>Spiralia</taxon>
        <taxon>Lophotrochozoa</taxon>
        <taxon>Mollusca</taxon>
        <taxon>Gastropoda</taxon>
        <taxon>Caenogastropoda</taxon>
        <taxon>Architaenioglossa</taxon>
        <taxon>Ampullarioidea</taxon>
        <taxon>Ampullariidae</taxon>
        <taxon>Pomacea</taxon>
    </lineage>
</organism>
<evidence type="ECO:0000256" key="3">
    <source>
        <dbReference type="ARBA" id="ARBA00038790"/>
    </source>
</evidence>
<evidence type="ECO:0000256" key="7">
    <source>
        <dbReference type="RuleBase" id="RU000384"/>
    </source>
</evidence>
<proteinExistence type="inferred from homology"/>
<evidence type="ECO:0000256" key="1">
    <source>
        <dbReference type="ARBA" id="ARBA00009897"/>
    </source>
</evidence>
<evidence type="ECO:0000256" key="2">
    <source>
        <dbReference type="ARBA" id="ARBA00037583"/>
    </source>
</evidence>
<dbReference type="GO" id="GO:0005737">
    <property type="term" value="C:cytoplasm"/>
    <property type="evidence" value="ECO:0007669"/>
    <property type="project" value="TreeGrafter"/>
</dbReference>
<comment type="subunit">
    <text evidence="3">Dodecamer. Interacts with BFSP2 and VIM.</text>
</comment>
<dbReference type="InterPro" id="IPR014746">
    <property type="entry name" value="Gln_synth/guanido_kin_cat_dom"/>
</dbReference>
<keyword evidence="10" id="KW-1185">Reference proteome</keyword>
<reference evidence="9 10" key="1">
    <citation type="submission" date="2018-04" db="EMBL/GenBank/DDBJ databases">
        <title>The genome of golden apple snail Pomacea canaliculata provides insight into stress tolerance and invasive adaptation.</title>
        <authorList>
            <person name="Liu C."/>
            <person name="Liu B."/>
            <person name="Ren Y."/>
            <person name="Zhang Y."/>
            <person name="Wang H."/>
            <person name="Li S."/>
            <person name="Jiang F."/>
            <person name="Yin L."/>
            <person name="Zhang G."/>
            <person name="Qian W."/>
            <person name="Fan W."/>
        </authorList>
    </citation>
    <scope>NUCLEOTIDE SEQUENCE [LARGE SCALE GENOMIC DNA]</scope>
    <source>
        <strain evidence="9">SZHN2017</strain>
        <tissue evidence="9">Muscle</tissue>
    </source>
</reference>
<protein>
    <recommendedName>
        <fullName evidence="4">Lengsin</fullName>
    </recommendedName>
    <alternativeName>
        <fullName evidence="5">Glutamate-ammonia ligase domain-containing protein 1</fullName>
    </alternativeName>
</protein>
<dbReference type="AlphaFoldDB" id="A0A2T7NPY4"/>
<dbReference type="Proteomes" id="UP000245119">
    <property type="component" value="Linkage Group LG10"/>
</dbReference>
<sequence length="781" mass="87086">MEELDKYSIVHFILPDINAVPRGKLVIGKAKYDTAKNGLEMFIGMPLTGPNCEFPFTLPHIGKALPNNEARPQLDTLVPLPWLQQDQRSTGSILCGFYTEDGSPNTSAPRQLLQVQVDKLRKEHDLLIKTAFEYEFYVFREGTLDPHCNEKVRPQGMDMSRGFDATFMTRPVLTRANSGLHLNHSLWKASEPGENAFLQRDAAKKLSTTAKHWLAGLLAHAPALTAMCCPTPNCYRRMFNFCTPGLATWGLDSRIALMRVRTRKDNVFFESRLPSGAANPYLALAATIAAGMDGLNRKLECPEEASASAVALPKSLPEALDALDKDVELRAVLGDFFVDSFIVSKRENELKPYDSAKLITEEEKIAYERQTYLKILPSHLYNHRSTPLTGPSCEFPLTLPHIGKALSNNEARPQLDTLVPLPWLQQDQRNTGSILCGFYTDDGSPNTSSPRQLLQVQVDKLRKEHDLLIKTAFEYEFYVFREGTLDPHCNEKVRLQGMNMYVVQENQDVLFELTNVLESMGLNVNSIMAELSAGQWEFTTEPEEGVKGGDTGFYAKTATKGFFRSRGFDATFMTRPVLTRANSGLHLNHSLWKASEPGENAFLQRDAANKLSTAAKHWLAGLLAHAPALTAMCCPTPNCYRRMFNFCAPGLATWGLDSRIALVRVRTRKDNVFFESRLPSGAANPYLALAATIAAGIDGLNRKLECPEEASASAVALPKSLSEALDALDKDVELRAVLGDFFVDSFIVSKRENELKPYDSAKLITEEEKIAYERQTYLKIL</sequence>
<dbReference type="PANTHER" id="PTHR43407">
    <property type="entry name" value="GLUTAMINE SYNTHETASE"/>
    <property type="match status" value="1"/>
</dbReference>
<feature type="domain" description="GS catalytic" evidence="8">
    <location>
        <begin position="450"/>
        <end position="781"/>
    </location>
</feature>
<dbReference type="SMART" id="SM01230">
    <property type="entry name" value="Gln-synt_C"/>
    <property type="match status" value="2"/>
</dbReference>
<dbReference type="Gene3D" id="3.30.590.10">
    <property type="entry name" value="Glutamine synthetase/guanido kinase, catalytic domain"/>
    <property type="match status" value="2"/>
</dbReference>
<feature type="domain" description="GS catalytic" evidence="8">
    <location>
        <begin position="21"/>
        <end position="411"/>
    </location>
</feature>
<comment type="similarity">
    <text evidence="1 6 7">Belongs to the glutamine synthetase family.</text>
</comment>
<accession>A0A2T7NPY4</accession>
<evidence type="ECO:0000256" key="5">
    <source>
        <dbReference type="ARBA" id="ARBA00042675"/>
    </source>
</evidence>
<dbReference type="SUPFAM" id="SSF55931">
    <property type="entry name" value="Glutamine synthetase/guanido kinase"/>
    <property type="match status" value="2"/>
</dbReference>
<evidence type="ECO:0000259" key="8">
    <source>
        <dbReference type="PROSITE" id="PS51987"/>
    </source>
</evidence>
<dbReference type="InterPro" id="IPR008146">
    <property type="entry name" value="Gln_synth_cat_dom"/>
</dbReference>
<dbReference type="PROSITE" id="PS51987">
    <property type="entry name" value="GS_CATALYTIC"/>
    <property type="match status" value="2"/>
</dbReference>
<evidence type="ECO:0000313" key="9">
    <source>
        <dbReference type="EMBL" id="PVD23231.1"/>
    </source>
</evidence>
<dbReference type="OrthoDB" id="77835at2759"/>
<evidence type="ECO:0000256" key="6">
    <source>
        <dbReference type="PROSITE-ProRule" id="PRU01331"/>
    </source>
</evidence>
<evidence type="ECO:0000313" key="10">
    <source>
        <dbReference type="Proteomes" id="UP000245119"/>
    </source>
</evidence>
<comment type="caution">
    <text evidence="9">The sequence shown here is derived from an EMBL/GenBank/DDBJ whole genome shotgun (WGS) entry which is preliminary data.</text>
</comment>
<comment type="function">
    <text evidence="2">May act as a component of the cytoskeleton or as a chaperone for the reorganization of intermediate filament proteins during terminal differentiation in the lens. Does not seem to have enzymatic activity.</text>
</comment>
<evidence type="ECO:0000256" key="4">
    <source>
        <dbReference type="ARBA" id="ARBA00039404"/>
    </source>
</evidence>
<gene>
    <name evidence="9" type="ORF">C0Q70_16494</name>
</gene>
<dbReference type="GO" id="GO:0016020">
    <property type="term" value="C:membrane"/>
    <property type="evidence" value="ECO:0007669"/>
    <property type="project" value="TreeGrafter"/>
</dbReference>
<dbReference type="GO" id="GO:0004356">
    <property type="term" value="F:glutamine synthetase activity"/>
    <property type="evidence" value="ECO:0007669"/>
    <property type="project" value="InterPro"/>
</dbReference>
<dbReference type="PANTHER" id="PTHR43407:SF1">
    <property type="entry name" value="LENGSIN"/>
    <property type="match status" value="1"/>
</dbReference>
<name>A0A2T7NPY4_POMCA</name>
<dbReference type="Pfam" id="PF00120">
    <property type="entry name" value="Gln-synt_C"/>
    <property type="match status" value="2"/>
</dbReference>